<sequence length="109" mass="12408">MYPPSIQKLIDLFSKFPTVGPRTASRFVFYLVGKSKEEVDKLVVAILDLKKNVKLCKLCFNPFEGEGELCEICSNPARDKSLLCIIEKETDLLVIEKTKKYKGLYFILG</sequence>
<keyword evidence="2" id="KW-0227">DNA damage</keyword>
<dbReference type="PROSITE" id="PS50880">
    <property type="entry name" value="TOPRIM"/>
    <property type="match status" value="1"/>
</dbReference>
<evidence type="ECO:0000313" key="9">
    <source>
        <dbReference type="Proteomes" id="UP000237258"/>
    </source>
</evidence>
<dbReference type="PANTHER" id="PTHR30446">
    <property type="entry name" value="RECOMBINATION PROTEIN RECR"/>
    <property type="match status" value="1"/>
</dbReference>
<evidence type="ECO:0000256" key="3">
    <source>
        <dbReference type="ARBA" id="ARBA00022771"/>
    </source>
</evidence>
<dbReference type="Gene3D" id="3.40.1360.10">
    <property type="match status" value="1"/>
</dbReference>
<dbReference type="InterPro" id="IPR000093">
    <property type="entry name" value="DNA_Rcmb_RecR"/>
</dbReference>
<feature type="domain" description="Toprim" evidence="7">
    <location>
        <begin position="81"/>
        <end position="109"/>
    </location>
</feature>
<feature type="non-terminal residue" evidence="8">
    <location>
        <position position="109"/>
    </location>
</feature>
<dbReference type="PANTHER" id="PTHR30446:SF0">
    <property type="entry name" value="RECOMBINATION PROTEIN RECR"/>
    <property type="match status" value="1"/>
</dbReference>
<evidence type="ECO:0000256" key="5">
    <source>
        <dbReference type="ARBA" id="ARBA00023172"/>
    </source>
</evidence>
<dbReference type="InterPro" id="IPR015967">
    <property type="entry name" value="Rcmb_RecR_Znf"/>
</dbReference>
<evidence type="ECO:0000313" key="8">
    <source>
        <dbReference type="EMBL" id="PIP24618.1"/>
    </source>
</evidence>
<dbReference type="Pfam" id="PF02132">
    <property type="entry name" value="RecR_ZnF"/>
    <property type="match status" value="1"/>
</dbReference>
<keyword evidence="3" id="KW-0863">Zinc-finger</keyword>
<dbReference type="InterPro" id="IPR023627">
    <property type="entry name" value="Rcmb_RecR"/>
</dbReference>
<dbReference type="EMBL" id="PCRR01000026">
    <property type="protein sequence ID" value="PIP24618.1"/>
    <property type="molecule type" value="Genomic_DNA"/>
</dbReference>
<keyword evidence="6" id="KW-0234">DNA repair</keyword>
<dbReference type="GO" id="GO:0008270">
    <property type="term" value="F:zinc ion binding"/>
    <property type="evidence" value="ECO:0007669"/>
    <property type="project" value="UniProtKB-KW"/>
</dbReference>
<evidence type="ECO:0000256" key="4">
    <source>
        <dbReference type="ARBA" id="ARBA00022833"/>
    </source>
</evidence>
<proteinExistence type="inferred from homology"/>
<organism evidence="8 9">
    <name type="scientific">Candidatus Nealsonbacteria bacterium CG23_combo_of_CG06-09_8_20_14_all_36_125</name>
    <dbReference type="NCBI Taxonomy" id="1974719"/>
    <lineage>
        <taxon>Bacteria</taxon>
        <taxon>Candidatus Nealsoniibacteriota</taxon>
    </lineage>
</organism>
<dbReference type="InterPro" id="IPR006171">
    <property type="entry name" value="TOPRIM_dom"/>
</dbReference>
<dbReference type="GO" id="GO:0003677">
    <property type="term" value="F:DNA binding"/>
    <property type="evidence" value="ECO:0007669"/>
    <property type="project" value="InterPro"/>
</dbReference>
<comment type="caution">
    <text evidence="8">The sequence shown here is derived from an EMBL/GenBank/DDBJ whole genome shotgun (WGS) entry which is preliminary data.</text>
</comment>
<gene>
    <name evidence="8" type="ORF">COX33_00995</name>
</gene>
<dbReference type="Proteomes" id="UP000237258">
    <property type="component" value="Unassembled WGS sequence"/>
</dbReference>
<accession>A0A2G9YZE7</accession>
<evidence type="ECO:0000256" key="2">
    <source>
        <dbReference type="ARBA" id="ARBA00022763"/>
    </source>
</evidence>
<dbReference type="SUPFAM" id="SSF111304">
    <property type="entry name" value="Recombination protein RecR"/>
    <property type="match status" value="1"/>
</dbReference>
<dbReference type="GO" id="GO:0006310">
    <property type="term" value="P:DNA recombination"/>
    <property type="evidence" value="ECO:0007669"/>
    <property type="project" value="UniProtKB-KW"/>
</dbReference>
<evidence type="ECO:0000256" key="1">
    <source>
        <dbReference type="ARBA" id="ARBA00022723"/>
    </source>
</evidence>
<protein>
    <submittedName>
        <fullName evidence="8">Recombination protein RecR</fullName>
    </submittedName>
</protein>
<keyword evidence="5" id="KW-0233">DNA recombination</keyword>
<name>A0A2G9YZE7_9BACT</name>
<dbReference type="Gene3D" id="1.10.8.420">
    <property type="entry name" value="RecR Domain 1"/>
    <property type="match status" value="1"/>
</dbReference>
<dbReference type="HAMAP" id="MF_00017">
    <property type="entry name" value="RecR"/>
    <property type="match status" value="1"/>
</dbReference>
<reference evidence="8 9" key="1">
    <citation type="submission" date="2017-09" db="EMBL/GenBank/DDBJ databases">
        <title>Depth-based differentiation of microbial function through sediment-hosted aquifers and enrichment of novel symbionts in the deep terrestrial subsurface.</title>
        <authorList>
            <person name="Probst A.J."/>
            <person name="Ladd B."/>
            <person name="Jarett J.K."/>
            <person name="Geller-Mcgrath D.E."/>
            <person name="Sieber C.M."/>
            <person name="Emerson J.B."/>
            <person name="Anantharaman K."/>
            <person name="Thomas B.C."/>
            <person name="Malmstrom R."/>
            <person name="Stieglmeier M."/>
            <person name="Klingl A."/>
            <person name="Woyke T."/>
            <person name="Ryan C.M."/>
            <person name="Banfield J.F."/>
        </authorList>
    </citation>
    <scope>NUCLEOTIDE SEQUENCE [LARGE SCALE GENOMIC DNA]</scope>
    <source>
        <strain evidence="8">CG23_combo_of_CG06-09_8_20_14_all_36_125</strain>
    </source>
</reference>
<keyword evidence="4" id="KW-0862">Zinc</keyword>
<dbReference type="GO" id="GO:0006281">
    <property type="term" value="P:DNA repair"/>
    <property type="evidence" value="ECO:0007669"/>
    <property type="project" value="UniProtKB-KW"/>
</dbReference>
<dbReference type="AlphaFoldDB" id="A0A2G9YZE7"/>
<evidence type="ECO:0000256" key="6">
    <source>
        <dbReference type="ARBA" id="ARBA00023204"/>
    </source>
</evidence>
<keyword evidence="1" id="KW-0479">Metal-binding</keyword>
<evidence type="ECO:0000259" key="7">
    <source>
        <dbReference type="PROSITE" id="PS50880"/>
    </source>
</evidence>
<dbReference type="Pfam" id="PF21176">
    <property type="entry name" value="RecR_HhH"/>
    <property type="match status" value="1"/>
</dbReference>